<evidence type="ECO:0000259" key="1">
    <source>
        <dbReference type="SMART" id="SM00226"/>
    </source>
</evidence>
<comment type="caution">
    <text evidence="2">The sequence shown here is derived from an EMBL/GenBank/DDBJ whole genome shotgun (WGS) entry which is preliminary data.</text>
</comment>
<dbReference type="SMART" id="SM00226">
    <property type="entry name" value="LMWPc"/>
    <property type="match status" value="1"/>
</dbReference>
<dbReference type="RefSeq" id="WP_031543955.1">
    <property type="nucleotide sequence ID" value="NZ_JANSWH010000070.1"/>
</dbReference>
<sequence length="165" mass="18420">MAGINRIIFVSKSGTAREPMAVGIMKDLILTQPVEIMARGMVVQFPEPMNQKAEAVLISNGIELPDFCSQQLVEEEITAGTLVLAMEERQKATLFEMFPNVKPWQIQVLPSMVGEELDIVNPYGGTVQTYGLCFESLRKSIKKLADMLNNDEIPWEEKEEESGEA</sequence>
<organism evidence="2 3">
    <name type="scientific">Agathobacter ruminis</name>
    <dbReference type="NCBI Taxonomy" id="1712665"/>
    <lineage>
        <taxon>Bacteria</taxon>
        <taxon>Bacillati</taxon>
        <taxon>Bacillota</taxon>
        <taxon>Clostridia</taxon>
        <taxon>Lachnospirales</taxon>
        <taxon>Lachnospiraceae</taxon>
        <taxon>Agathobacter</taxon>
    </lineage>
</organism>
<accession>A0A2G3E430</accession>
<dbReference type="InterPro" id="IPR036196">
    <property type="entry name" value="Ptyr_pPase_sf"/>
</dbReference>
<evidence type="ECO:0000313" key="2">
    <source>
        <dbReference type="EMBL" id="PHU38014.1"/>
    </source>
</evidence>
<reference evidence="2 3" key="1">
    <citation type="submission" date="2017-10" db="EMBL/GenBank/DDBJ databases">
        <title>Resolving the taxonomy of Roseburia spp., Eubacterium rectale and Agathobacter spp. through phylogenomic analysis.</title>
        <authorList>
            <person name="Sheridan P.O."/>
            <person name="Walker A.W."/>
            <person name="Duncan S.H."/>
            <person name="Scott K.P."/>
            <person name="Toole P.W.O."/>
            <person name="Luis P."/>
            <person name="Flint H.J."/>
        </authorList>
    </citation>
    <scope>NUCLEOTIDE SEQUENCE [LARGE SCALE GENOMIC DNA]</scope>
    <source>
        <strain evidence="2 3">JK623</strain>
    </source>
</reference>
<dbReference type="EMBL" id="PDYG01000018">
    <property type="protein sequence ID" value="PHU38014.1"/>
    <property type="molecule type" value="Genomic_DNA"/>
</dbReference>
<dbReference type="AlphaFoldDB" id="A0A2G3E430"/>
<proteinExistence type="predicted"/>
<keyword evidence="3" id="KW-1185">Reference proteome</keyword>
<gene>
    <name evidence="2" type="ORF">CSX02_04880</name>
</gene>
<dbReference type="Pfam" id="PF01451">
    <property type="entry name" value="LMWPc"/>
    <property type="match status" value="1"/>
</dbReference>
<dbReference type="Proteomes" id="UP000224563">
    <property type="component" value="Unassembled WGS sequence"/>
</dbReference>
<reference evidence="2 3" key="2">
    <citation type="submission" date="2017-10" db="EMBL/GenBank/DDBJ databases">
        <authorList>
            <person name="Banno H."/>
            <person name="Chua N.-H."/>
        </authorList>
    </citation>
    <scope>NUCLEOTIDE SEQUENCE [LARGE SCALE GENOMIC DNA]</scope>
    <source>
        <strain evidence="2 3">JK623</strain>
    </source>
</reference>
<name>A0A2G3E430_9FIRM</name>
<dbReference type="Gene3D" id="3.40.50.2300">
    <property type="match status" value="1"/>
</dbReference>
<evidence type="ECO:0000313" key="3">
    <source>
        <dbReference type="Proteomes" id="UP000224563"/>
    </source>
</evidence>
<protein>
    <submittedName>
        <fullName evidence="2">Low molecular weight phosphatase family protein</fullName>
    </submittedName>
</protein>
<dbReference type="SUPFAM" id="SSF52788">
    <property type="entry name" value="Phosphotyrosine protein phosphatases I"/>
    <property type="match status" value="1"/>
</dbReference>
<feature type="domain" description="Phosphotyrosine protein phosphatase I" evidence="1">
    <location>
        <begin position="5"/>
        <end position="147"/>
    </location>
</feature>
<dbReference type="InterPro" id="IPR023485">
    <property type="entry name" value="Ptyr_pPase"/>
</dbReference>